<dbReference type="STRING" id="33114.A0A2G2W9R2"/>
<dbReference type="Pfam" id="PF12697">
    <property type="entry name" value="Abhydrolase_6"/>
    <property type="match status" value="1"/>
</dbReference>
<dbReference type="GO" id="GO:0080031">
    <property type="term" value="F:methyl salicylate esterase activity"/>
    <property type="evidence" value="ECO:0007669"/>
    <property type="project" value="TreeGrafter"/>
</dbReference>
<feature type="domain" description="AB hydrolase-1" evidence="1">
    <location>
        <begin position="10"/>
        <end position="185"/>
    </location>
</feature>
<name>A0A2G2W9R2_CAPBA</name>
<comment type="caution">
    <text evidence="2">The sequence shown here is derived from an EMBL/GenBank/DDBJ whole genome shotgun (WGS) entry which is preliminary data.</text>
</comment>
<dbReference type="InterPro" id="IPR000073">
    <property type="entry name" value="AB_hydrolase_1"/>
</dbReference>
<dbReference type="SUPFAM" id="SSF53474">
    <property type="entry name" value="alpha/beta-Hydrolases"/>
    <property type="match status" value="1"/>
</dbReference>
<proteinExistence type="predicted"/>
<evidence type="ECO:0000259" key="1">
    <source>
        <dbReference type="Pfam" id="PF12697"/>
    </source>
</evidence>
<dbReference type="AlphaFoldDB" id="A0A2G2W9R2"/>
<dbReference type="GO" id="GO:0009696">
    <property type="term" value="P:salicylic acid metabolic process"/>
    <property type="evidence" value="ECO:0007669"/>
    <property type="project" value="TreeGrafter"/>
</dbReference>
<keyword evidence="3" id="KW-1185">Reference proteome</keyword>
<evidence type="ECO:0000313" key="2">
    <source>
        <dbReference type="EMBL" id="PHT41968.1"/>
    </source>
</evidence>
<dbReference type="InterPro" id="IPR029058">
    <property type="entry name" value="AB_hydrolase_fold"/>
</dbReference>
<dbReference type="GO" id="GO:0080032">
    <property type="term" value="F:methyl jasmonate esterase activity"/>
    <property type="evidence" value="ECO:0007669"/>
    <property type="project" value="TreeGrafter"/>
</dbReference>
<gene>
    <name evidence="2" type="ORF">CQW23_20822</name>
</gene>
<sequence length="197" mass="21581">MEFMTSLPADEKVVLVGHSFGGLAVSKAMETFPEKISAAVFLSGLMPGPTLNASTLFTEAINAVITQPGTRVTYDNGLTNPPTTIILGPRYLATNVYQLSPIEDLAVATTLVRPFYLYRSEDVSKEIVLSSKRYGSVRRVLIVAAENKALNRKFLQLMIEKNPPNEVKEIQGSDHATMMSKPQQLLTTLLSTANKYS</sequence>
<dbReference type="Proteomes" id="UP000224567">
    <property type="component" value="Unassembled WGS sequence"/>
</dbReference>
<dbReference type="Gene3D" id="3.40.50.1820">
    <property type="entry name" value="alpha/beta hydrolase"/>
    <property type="match status" value="1"/>
</dbReference>
<organism evidence="2 3">
    <name type="scientific">Capsicum baccatum</name>
    <name type="common">Peruvian pepper</name>
    <dbReference type="NCBI Taxonomy" id="33114"/>
    <lineage>
        <taxon>Eukaryota</taxon>
        <taxon>Viridiplantae</taxon>
        <taxon>Streptophyta</taxon>
        <taxon>Embryophyta</taxon>
        <taxon>Tracheophyta</taxon>
        <taxon>Spermatophyta</taxon>
        <taxon>Magnoliopsida</taxon>
        <taxon>eudicotyledons</taxon>
        <taxon>Gunneridae</taxon>
        <taxon>Pentapetalae</taxon>
        <taxon>asterids</taxon>
        <taxon>lamiids</taxon>
        <taxon>Solanales</taxon>
        <taxon>Solanaceae</taxon>
        <taxon>Solanoideae</taxon>
        <taxon>Capsiceae</taxon>
        <taxon>Capsicum</taxon>
    </lineage>
</organism>
<dbReference type="GO" id="GO:0080030">
    <property type="term" value="F:methyl indole-3-acetate esterase activity"/>
    <property type="evidence" value="ECO:0007669"/>
    <property type="project" value="TreeGrafter"/>
</dbReference>
<dbReference type="EMBL" id="MLFT02000008">
    <property type="protein sequence ID" value="PHT41968.1"/>
    <property type="molecule type" value="Genomic_DNA"/>
</dbReference>
<evidence type="ECO:0000313" key="3">
    <source>
        <dbReference type="Proteomes" id="UP000224567"/>
    </source>
</evidence>
<dbReference type="OrthoDB" id="1297589at2759"/>
<dbReference type="PANTHER" id="PTHR10992">
    <property type="entry name" value="METHYLESTERASE FAMILY MEMBER"/>
    <property type="match status" value="1"/>
</dbReference>
<dbReference type="InterPro" id="IPR045889">
    <property type="entry name" value="MES/HNL"/>
</dbReference>
<dbReference type="GO" id="GO:0009694">
    <property type="term" value="P:jasmonic acid metabolic process"/>
    <property type="evidence" value="ECO:0007669"/>
    <property type="project" value="TreeGrafter"/>
</dbReference>
<reference evidence="2 3" key="1">
    <citation type="journal article" date="2017" name="Genome Biol.">
        <title>New reference genome sequences of hot pepper reveal the massive evolution of plant disease-resistance genes by retroduplication.</title>
        <authorList>
            <person name="Kim S."/>
            <person name="Park J."/>
            <person name="Yeom S.I."/>
            <person name="Kim Y.M."/>
            <person name="Seo E."/>
            <person name="Kim K.T."/>
            <person name="Kim M.S."/>
            <person name="Lee J.M."/>
            <person name="Cheong K."/>
            <person name="Shin H.S."/>
            <person name="Kim S.B."/>
            <person name="Han K."/>
            <person name="Lee J."/>
            <person name="Park M."/>
            <person name="Lee H.A."/>
            <person name="Lee H.Y."/>
            <person name="Lee Y."/>
            <person name="Oh S."/>
            <person name="Lee J.H."/>
            <person name="Choi E."/>
            <person name="Choi E."/>
            <person name="Lee S.E."/>
            <person name="Jeon J."/>
            <person name="Kim H."/>
            <person name="Choi G."/>
            <person name="Song H."/>
            <person name="Lee J."/>
            <person name="Lee S.C."/>
            <person name="Kwon J.K."/>
            <person name="Lee H.Y."/>
            <person name="Koo N."/>
            <person name="Hong Y."/>
            <person name="Kim R.W."/>
            <person name="Kang W.H."/>
            <person name="Huh J.H."/>
            <person name="Kang B.C."/>
            <person name="Yang T.J."/>
            <person name="Lee Y.H."/>
            <person name="Bennetzen J.L."/>
            <person name="Choi D."/>
        </authorList>
    </citation>
    <scope>NUCLEOTIDE SEQUENCE [LARGE SCALE GENOMIC DNA]</scope>
    <source>
        <strain evidence="3">cv. PBC81</strain>
    </source>
</reference>
<protein>
    <recommendedName>
        <fullName evidence="1">AB hydrolase-1 domain-containing protein</fullName>
    </recommendedName>
</protein>
<accession>A0A2G2W9R2</accession>
<reference evidence="3" key="2">
    <citation type="journal article" date="2017" name="J. Anim. Genet.">
        <title>Multiple reference genome sequences of hot pepper reveal the massive evolution of plant disease resistance genes by retroduplication.</title>
        <authorList>
            <person name="Kim S."/>
            <person name="Park J."/>
            <person name="Yeom S.-I."/>
            <person name="Kim Y.-M."/>
            <person name="Seo E."/>
            <person name="Kim K.-T."/>
            <person name="Kim M.-S."/>
            <person name="Lee J.M."/>
            <person name="Cheong K."/>
            <person name="Shin H.-S."/>
            <person name="Kim S.-B."/>
            <person name="Han K."/>
            <person name="Lee J."/>
            <person name="Park M."/>
            <person name="Lee H.-A."/>
            <person name="Lee H.-Y."/>
            <person name="Lee Y."/>
            <person name="Oh S."/>
            <person name="Lee J.H."/>
            <person name="Choi E."/>
            <person name="Choi E."/>
            <person name="Lee S.E."/>
            <person name="Jeon J."/>
            <person name="Kim H."/>
            <person name="Choi G."/>
            <person name="Song H."/>
            <person name="Lee J."/>
            <person name="Lee S.-C."/>
            <person name="Kwon J.-K."/>
            <person name="Lee H.-Y."/>
            <person name="Koo N."/>
            <person name="Hong Y."/>
            <person name="Kim R.W."/>
            <person name="Kang W.-H."/>
            <person name="Huh J.H."/>
            <person name="Kang B.-C."/>
            <person name="Yang T.-J."/>
            <person name="Lee Y.-H."/>
            <person name="Bennetzen J.L."/>
            <person name="Choi D."/>
        </authorList>
    </citation>
    <scope>NUCLEOTIDE SEQUENCE [LARGE SCALE GENOMIC DNA]</scope>
    <source>
        <strain evidence="3">cv. PBC81</strain>
    </source>
</reference>
<dbReference type="PANTHER" id="PTHR10992:SF1064">
    <property type="entry name" value="METHYLKETONE SYNTHASE IB"/>
    <property type="match status" value="1"/>
</dbReference>